<dbReference type="PROSITE" id="PS50800">
    <property type="entry name" value="SAP"/>
    <property type="match status" value="1"/>
</dbReference>
<keyword evidence="3" id="KW-1185">Reference proteome</keyword>
<comment type="caution">
    <text evidence="2">The sequence shown here is derived from an EMBL/GenBank/DDBJ whole genome shotgun (WGS) entry which is preliminary data.</text>
</comment>
<dbReference type="SUPFAM" id="SSF68906">
    <property type="entry name" value="SAP domain"/>
    <property type="match status" value="1"/>
</dbReference>
<dbReference type="EMBL" id="CAJVPZ010003239">
    <property type="protein sequence ID" value="CAG8527147.1"/>
    <property type="molecule type" value="Genomic_DNA"/>
</dbReference>
<dbReference type="Proteomes" id="UP000789396">
    <property type="component" value="Unassembled WGS sequence"/>
</dbReference>
<dbReference type="InterPro" id="IPR003034">
    <property type="entry name" value="SAP_dom"/>
</dbReference>
<proteinExistence type="predicted"/>
<feature type="non-terminal residue" evidence="2">
    <location>
        <position position="1"/>
    </location>
</feature>
<evidence type="ECO:0000313" key="2">
    <source>
        <dbReference type="EMBL" id="CAG8527147.1"/>
    </source>
</evidence>
<gene>
    <name evidence="2" type="ORF">RFULGI_LOCUS3623</name>
</gene>
<protein>
    <submittedName>
        <fullName evidence="2">18248_t:CDS:1</fullName>
    </submittedName>
</protein>
<evidence type="ECO:0000259" key="1">
    <source>
        <dbReference type="PROSITE" id="PS50800"/>
    </source>
</evidence>
<reference evidence="2" key="1">
    <citation type="submission" date="2021-06" db="EMBL/GenBank/DDBJ databases">
        <authorList>
            <person name="Kallberg Y."/>
            <person name="Tangrot J."/>
            <person name="Rosling A."/>
        </authorList>
    </citation>
    <scope>NUCLEOTIDE SEQUENCE</scope>
    <source>
        <strain evidence="2">IN212</strain>
    </source>
</reference>
<sequence length="269" mass="29290">STVLNDLANPDITQTSLESNLNRLSVEVLRFVCRGMGLSEMGQKQEIVSRLLKESHNRLGREDSVEDAGVTGKAKKAWPQLLRSQDNTLSEELEALWTGNRAQCPVVGENSLDAYSKQGSMGQDFSPTEALMDKALASSDVNYIRIARQVAMERAYVVRVADENGWEVAVKMANVDGLDPIMELFGSKRESASTNETGAVVCPTNGFSATVLGYTKSSWWLWAIFFAKPAKEPTVCASKRATRCTGSHLITANAAAIFSSGPPVVQKVR</sequence>
<dbReference type="InterPro" id="IPR036361">
    <property type="entry name" value="SAP_dom_sf"/>
</dbReference>
<feature type="domain" description="SAP" evidence="1">
    <location>
        <begin position="21"/>
        <end position="55"/>
    </location>
</feature>
<dbReference type="AlphaFoldDB" id="A0A9N9FDA1"/>
<accession>A0A9N9FDA1</accession>
<name>A0A9N9FDA1_9GLOM</name>
<organism evidence="2 3">
    <name type="scientific">Racocetra fulgida</name>
    <dbReference type="NCBI Taxonomy" id="60492"/>
    <lineage>
        <taxon>Eukaryota</taxon>
        <taxon>Fungi</taxon>
        <taxon>Fungi incertae sedis</taxon>
        <taxon>Mucoromycota</taxon>
        <taxon>Glomeromycotina</taxon>
        <taxon>Glomeromycetes</taxon>
        <taxon>Diversisporales</taxon>
        <taxon>Gigasporaceae</taxon>
        <taxon>Racocetra</taxon>
    </lineage>
</organism>
<evidence type="ECO:0000313" key="3">
    <source>
        <dbReference type="Proteomes" id="UP000789396"/>
    </source>
</evidence>